<accession>A0A9P6M8F1</accession>
<dbReference type="AlphaFoldDB" id="A0A9P6M8F1"/>
<sequence>PSLTDEEWLTVETTLKDLILGDFGKTKIIKVGSMTHSEIRDIFLDMKTAPAPLCQRISEIEKRTKTSSQAVDSDDSQSGEHSWR</sequence>
<dbReference type="OrthoDB" id="1931567at2759"/>
<evidence type="ECO:0000313" key="3">
    <source>
        <dbReference type="Proteomes" id="UP000749646"/>
    </source>
</evidence>
<dbReference type="GO" id="GO:0030619">
    <property type="term" value="F:U1 snRNA binding"/>
    <property type="evidence" value="ECO:0007669"/>
    <property type="project" value="TreeGrafter"/>
</dbReference>
<keyword evidence="3" id="KW-1185">Reference proteome</keyword>
<dbReference type="SUPFAM" id="SSF53098">
    <property type="entry name" value="Ribonuclease H-like"/>
    <property type="match status" value="1"/>
</dbReference>
<dbReference type="GO" id="GO:0030623">
    <property type="term" value="F:U5 snRNA binding"/>
    <property type="evidence" value="ECO:0007669"/>
    <property type="project" value="TreeGrafter"/>
</dbReference>
<dbReference type="EMBL" id="JAAAHW010003940">
    <property type="protein sequence ID" value="KAF9979931.1"/>
    <property type="molecule type" value="Genomic_DNA"/>
</dbReference>
<dbReference type="Proteomes" id="UP000749646">
    <property type="component" value="Unassembled WGS sequence"/>
</dbReference>
<proteinExistence type="predicted"/>
<dbReference type="InterPro" id="IPR012337">
    <property type="entry name" value="RNaseH-like_sf"/>
</dbReference>
<reference evidence="2" key="1">
    <citation type="journal article" date="2020" name="Fungal Divers.">
        <title>Resolving the Mortierellaceae phylogeny through synthesis of multi-gene phylogenetics and phylogenomics.</title>
        <authorList>
            <person name="Vandepol N."/>
            <person name="Liber J."/>
            <person name="Desiro A."/>
            <person name="Na H."/>
            <person name="Kennedy M."/>
            <person name="Barry K."/>
            <person name="Grigoriev I.V."/>
            <person name="Miller A.N."/>
            <person name="O'Donnell K."/>
            <person name="Stajich J.E."/>
            <person name="Bonito G."/>
        </authorList>
    </citation>
    <scope>NUCLEOTIDE SEQUENCE</scope>
    <source>
        <strain evidence="2">MES-2147</strain>
    </source>
</reference>
<comment type="caution">
    <text evidence="2">The sequence shown here is derived from an EMBL/GenBank/DDBJ whole genome shotgun (WGS) entry which is preliminary data.</text>
</comment>
<evidence type="ECO:0000313" key="2">
    <source>
        <dbReference type="EMBL" id="KAF9979931.1"/>
    </source>
</evidence>
<gene>
    <name evidence="2" type="primary">PRPF8_3</name>
    <name evidence="2" type="ORF">BGZ65_005786</name>
</gene>
<organism evidence="2 3">
    <name type="scientific">Modicella reniformis</name>
    <dbReference type="NCBI Taxonomy" id="1440133"/>
    <lineage>
        <taxon>Eukaryota</taxon>
        <taxon>Fungi</taxon>
        <taxon>Fungi incertae sedis</taxon>
        <taxon>Mucoromycota</taxon>
        <taxon>Mortierellomycotina</taxon>
        <taxon>Mortierellomycetes</taxon>
        <taxon>Mortierellales</taxon>
        <taxon>Mortierellaceae</taxon>
        <taxon>Modicella</taxon>
    </lineage>
</organism>
<dbReference type="GO" id="GO:0097157">
    <property type="term" value="F:pre-mRNA intronic binding"/>
    <property type="evidence" value="ECO:0007669"/>
    <property type="project" value="TreeGrafter"/>
</dbReference>
<dbReference type="GO" id="GO:0005682">
    <property type="term" value="C:U5 snRNP"/>
    <property type="evidence" value="ECO:0007669"/>
    <property type="project" value="TreeGrafter"/>
</dbReference>
<protein>
    <submittedName>
        <fullName evidence="2">Pre-mRNA-processing-splicing factor 8</fullName>
    </submittedName>
</protein>
<evidence type="ECO:0000256" key="1">
    <source>
        <dbReference type="SAM" id="MobiDB-lite"/>
    </source>
</evidence>
<dbReference type="InterPro" id="IPR043173">
    <property type="entry name" value="Prp8_domainIV_fingers"/>
</dbReference>
<name>A0A9P6M8F1_9FUNG</name>
<dbReference type="GO" id="GO:0071013">
    <property type="term" value="C:catalytic step 2 spliceosome"/>
    <property type="evidence" value="ECO:0007669"/>
    <property type="project" value="TreeGrafter"/>
</dbReference>
<feature type="non-terminal residue" evidence="2">
    <location>
        <position position="1"/>
    </location>
</feature>
<dbReference type="PANTHER" id="PTHR11140">
    <property type="entry name" value="PRE-MRNA SPLICING FACTOR PRP8"/>
    <property type="match status" value="1"/>
</dbReference>
<dbReference type="GO" id="GO:0000244">
    <property type="term" value="P:spliceosomal tri-snRNP complex assembly"/>
    <property type="evidence" value="ECO:0007669"/>
    <property type="project" value="TreeGrafter"/>
</dbReference>
<dbReference type="PANTHER" id="PTHR11140:SF0">
    <property type="entry name" value="PRE-MRNA-PROCESSING-SPLICING FACTOR 8"/>
    <property type="match status" value="1"/>
</dbReference>
<dbReference type="GO" id="GO:0030620">
    <property type="term" value="F:U2 snRNA binding"/>
    <property type="evidence" value="ECO:0007669"/>
    <property type="project" value="TreeGrafter"/>
</dbReference>
<dbReference type="GO" id="GO:0017070">
    <property type="term" value="F:U6 snRNA binding"/>
    <property type="evidence" value="ECO:0007669"/>
    <property type="project" value="TreeGrafter"/>
</dbReference>
<dbReference type="Gene3D" id="1.20.80.40">
    <property type="match status" value="1"/>
</dbReference>
<dbReference type="InterPro" id="IPR027652">
    <property type="entry name" value="PRP8"/>
</dbReference>
<feature type="region of interest" description="Disordered" evidence="1">
    <location>
        <begin position="59"/>
        <end position="84"/>
    </location>
</feature>